<accession>A0A935CBJ6</accession>
<dbReference type="Proteomes" id="UP000611723">
    <property type="component" value="Unassembled WGS sequence"/>
</dbReference>
<reference evidence="2" key="1">
    <citation type="submission" date="2021-01" db="EMBL/GenBank/DDBJ databases">
        <title>Marivirga aurantiaca sp. nov., isolated from intertidal surface sediments.</title>
        <authorList>
            <person name="Zhang M."/>
        </authorList>
    </citation>
    <scope>NUCLEOTIDE SEQUENCE</scope>
    <source>
        <strain evidence="2">S37H4</strain>
    </source>
</reference>
<name>A0A935CBJ6_9BACT</name>
<gene>
    <name evidence="2" type="ORF">JKA74_20100</name>
</gene>
<keyword evidence="3" id="KW-1185">Reference proteome</keyword>
<sequence>MRTILVTGATGNIGKAVIHHLLKASESISIKAGARKAEEIKSTFPASEHISPTLFDFEKPDTFAQALAGCDSLFLLRPPQISEVKKYFEPIIEEAKIQGINHIIFLSVQGVEKSSIIPHHKIEKLIVESGIPYTFLRPAYFMQNFTTTLKKDIIEKQIIFLPAGKAKFTLIDVDDVGKAAVPIIIYPEQHVNKAYELTNEEQLSFTEMAAKISKGVGREIRFISPNLLRFYLQKRKEGIPGGFILVMIMLHYLPRFQQTPQTTGWIYKLTGQKPKSFTEFIKEHKNALLKA</sequence>
<evidence type="ECO:0000313" key="3">
    <source>
        <dbReference type="Proteomes" id="UP000611723"/>
    </source>
</evidence>
<dbReference type="RefSeq" id="WP_201433042.1">
    <property type="nucleotide sequence ID" value="NZ_JAEQBW010000017.1"/>
</dbReference>
<feature type="domain" description="NmrA-like" evidence="1">
    <location>
        <begin position="3"/>
        <end position="223"/>
    </location>
</feature>
<dbReference type="InterPro" id="IPR051604">
    <property type="entry name" value="Ergot_Alk_Oxidoreductase"/>
</dbReference>
<organism evidence="2 3">
    <name type="scientific">Marivirga aurantiaca</name>
    <dbReference type="NCBI Taxonomy" id="2802615"/>
    <lineage>
        <taxon>Bacteria</taxon>
        <taxon>Pseudomonadati</taxon>
        <taxon>Bacteroidota</taxon>
        <taxon>Cytophagia</taxon>
        <taxon>Cytophagales</taxon>
        <taxon>Marivirgaceae</taxon>
        <taxon>Marivirga</taxon>
    </lineage>
</organism>
<protein>
    <submittedName>
        <fullName evidence="2">NmrA family NAD(P)-binding protein</fullName>
    </submittedName>
</protein>
<dbReference type="EMBL" id="JAEQBW010000017">
    <property type="protein sequence ID" value="MBK6267356.1"/>
    <property type="molecule type" value="Genomic_DNA"/>
</dbReference>
<proteinExistence type="predicted"/>
<dbReference type="Gene3D" id="3.40.50.720">
    <property type="entry name" value="NAD(P)-binding Rossmann-like Domain"/>
    <property type="match status" value="1"/>
</dbReference>
<dbReference type="PANTHER" id="PTHR43162:SF1">
    <property type="entry name" value="PRESTALK A DIFFERENTIATION PROTEIN A"/>
    <property type="match status" value="1"/>
</dbReference>
<evidence type="ECO:0000259" key="1">
    <source>
        <dbReference type="Pfam" id="PF05368"/>
    </source>
</evidence>
<dbReference type="InterPro" id="IPR008030">
    <property type="entry name" value="NmrA-like"/>
</dbReference>
<dbReference type="SUPFAM" id="SSF51735">
    <property type="entry name" value="NAD(P)-binding Rossmann-fold domains"/>
    <property type="match status" value="1"/>
</dbReference>
<dbReference type="InterPro" id="IPR036291">
    <property type="entry name" value="NAD(P)-bd_dom_sf"/>
</dbReference>
<comment type="caution">
    <text evidence="2">The sequence shown here is derived from an EMBL/GenBank/DDBJ whole genome shotgun (WGS) entry which is preliminary data.</text>
</comment>
<dbReference type="Pfam" id="PF05368">
    <property type="entry name" value="NmrA"/>
    <property type="match status" value="1"/>
</dbReference>
<dbReference type="Gene3D" id="3.90.25.10">
    <property type="entry name" value="UDP-galactose 4-epimerase, domain 1"/>
    <property type="match status" value="1"/>
</dbReference>
<dbReference type="AlphaFoldDB" id="A0A935CBJ6"/>
<dbReference type="PANTHER" id="PTHR43162">
    <property type="match status" value="1"/>
</dbReference>
<evidence type="ECO:0000313" key="2">
    <source>
        <dbReference type="EMBL" id="MBK6267356.1"/>
    </source>
</evidence>